<organism evidence="2 3">
    <name type="scientific">Qingshengfaniella alkalisoli</name>
    <dbReference type="NCBI Taxonomy" id="2599296"/>
    <lineage>
        <taxon>Bacteria</taxon>
        <taxon>Pseudomonadati</taxon>
        <taxon>Pseudomonadota</taxon>
        <taxon>Alphaproteobacteria</taxon>
        <taxon>Rhodobacterales</taxon>
        <taxon>Paracoccaceae</taxon>
        <taxon>Qingshengfaniella</taxon>
    </lineage>
</organism>
<evidence type="ECO:0000259" key="1">
    <source>
        <dbReference type="Pfam" id="PF13883"/>
    </source>
</evidence>
<feature type="domain" description="CREG-like beta-barrel" evidence="1">
    <location>
        <begin position="12"/>
        <end position="155"/>
    </location>
</feature>
<evidence type="ECO:0000313" key="2">
    <source>
        <dbReference type="EMBL" id="QDY68823.1"/>
    </source>
</evidence>
<keyword evidence="3" id="KW-1185">Reference proteome</keyword>
<dbReference type="InterPro" id="IPR055343">
    <property type="entry name" value="CREG_beta-barrel"/>
</dbReference>
<dbReference type="InterPro" id="IPR012349">
    <property type="entry name" value="Split_barrel_FMN-bd"/>
</dbReference>
<dbReference type="SUPFAM" id="SSF50475">
    <property type="entry name" value="FMN-binding split barrel"/>
    <property type="match status" value="1"/>
</dbReference>
<dbReference type="KEGG" id="lit:FPZ52_03715"/>
<proteinExistence type="predicted"/>
<dbReference type="RefSeq" id="WP_146363830.1">
    <property type="nucleotide sequence ID" value="NZ_CP042261.1"/>
</dbReference>
<protein>
    <submittedName>
        <fullName evidence="2">Pyridoxamine 5-phosphate oxidase</fullName>
    </submittedName>
</protein>
<accession>A0A5B8ITN3</accession>
<dbReference type="OrthoDB" id="9814594at2"/>
<dbReference type="Pfam" id="PF13883">
    <property type="entry name" value="CREG_beta-barrel"/>
    <property type="match status" value="1"/>
</dbReference>
<dbReference type="Proteomes" id="UP000318483">
    <property type="component" value="Chromosome"/>
</dbReference>
<name>A0A5B8ITN3_9RHOB</name>
<gene>
    <name evidence="2" type="ORF">FPZ52_03715</name>
</gene>
<dbReference type="EMBL" id="CP042261">
    <property type="protein sequence ID" value="QDY68823.1"/>
    <property type="molecule type" value="Genomic_DNA"/>
</dbReference>
<dbReference type="AlphaFoldDB" id="A0A5B8ITN3"/>
<reference evidence="2 3" key="1">
    <citation type="submission" date="2019-07" db="EMBL/GenBank/DDBJ databases">
        <title>Litoreibacter alkalisoli sp. nov., isolated from saline-alkaline soil.</title>
        <authorList>
            <person name="Wang S."/>
            <person name="Xu L."/>
            <person name="Xing Y.-T."/>
            <person name="Sun J.-Q."/>
        </authorList>
    </citation>
    <scope>NUCLEOTIDE SEQUENCE [LARGE SCALE GENOMIC DNA]</scope>
    <source>
        <strain evidence="2 3">LN3S51</strain>
    </source>
</reference>
<sequence>MSKTDPIRPTDGEARELARSLLSGALFGALGVIDPDTGHPSVTRVAVLAERGQHPVTLISNLSAHTQALRVDPRCSLLLGEPGERGDPLTHPRISLTCNADFIDRASATHIAIRDTYLKVRPKATLYVDFPDFSFVRLTISGAALNGGFGKAFILTPADLGFHAPNRGG</sequence>
<dbReference type="Gene3D" id="2.30.110.10">
    <property type="entry name" value="Electron Transport, Fmn-binding Protein, Chain A"/>
    <property type="match status" value="1"/>
</dbReference>
<evidence type="ECO:0000313" key="3">
    <source>
        <dbReference type="Proteomes" id="UP000318483"/>
    </source>
</evidence>